<evidence type="ECO:0000313" key="1">
    <source>
        <dbReference type="EMBL" id="WZC48384.1"/>
    </source>
</evidence>
<evidence type="ECO:0000313" key="2">
    <source>
        <dbReference type="Proteomes" id="UP001440612"/>
    </source>
</evidence>
<keyword evidence="2" id="KW-1185">Reference proteome</keyword>
<gene>
    <name evidence="1" type="ORF">AABB29_16195</name>
</gene>
<organism evidence="1 2">
    <name type="scientific">Yoonia phaeophyticola</name>
    <dbReference type="NCBI Taxonomy" id="3137369"/>
    <lineage>
        <taxon>Bacteria</taxon>
        <taxon>Pseudomonadati</taxon>
        <taxon>Pseudomonadota</taxon>
        <taxon>Alphaproteobacteria</taxon>
        <taxon>Rhodobacterales</taxon>
        <taxon>Paracoccaceae</taxon>
        <taxon>Yoonia</taxon>
    </lineage>
</organism>
<proteinExistence type="predicted"/>
<name>A0ABZ2V2R4_9RHOB</name>
<sequence>MIQTPIGPQKAQVMDVNNVGARIKGLRGLKRGDKVGMKVLNVNIEAVVQWTGTNFSGITFRPQINDDQVDTLRFRRDARAGRRPSTVGFGFAEMR</sequence>
<protein>
    <recommendedName>
        <fullName evidence="3">PilZ domain-containing protein</fullName>
    </recommendedName>
</protein>
<dbReference type="Proteomes" id="UP001440612">
    <property type="component" value="Chromosome"/>
</dbReference>
<reference evidence="2" key="1">
    <citation type="submission" date="2024-04" db="EMBL/GenBank/DDBJ databases">
        <title>Phylogenomic analyses of a clade within the roseobacter group suggest taxonomic reassignments of species of the genera Aestuariivita, Citreicella, Loktanella, Nautella, Pelagibaca, Ruegeria, Thalassobius, Thiobacimonas and Tropicibacter, and the proposal o.</title>
        <authorList>
            <person name="Jeon C.O."/>
        </authorList>
    </citation>
    <scope>NUCLEOTIDE SEQUENCE [LARGE SCALE GENOMIC DNA]</scope>
    <source>
        <strain evidence="2">BS5-3</strain>
    </source>
</reference>
<dbReference type="EMBL" id="CP150951">
    <property type="protein sequence ID" value="WZC48384.1"/>
    <property type="molecule type" value="Genomic_DNA"/>
</dbReference>
<accession>A0ABZ2V2R4</accession>
<evidence type="ECO:0008006" key="3">
    <source>
        <dbReference type="Google" id="ProtNLM"/>
    </source>
</evidence>
<dbReference type="RefSeq" id="WP_341366500.1">
    <property type="nucleotide sequence ID" value="NZ_CP150951.2"/>
</dbReference>